<evidence type="ECO:0000313" key="3">
    <source>
        <dbReference type="Proteomes" id="UP000290273"/>
    </source>
</evidence>
<feature type="transmembrane region" description="Helical" evidence="1">
    <location>
        <begin position="20"/>
        <end position="38"/>
    </location>
</feature>
<dbReference type="PANTHER" id="PTHR37305">
    <property type="entry name" value="INTEGRAL MEMBRANE PROTEIN-RELATED"/>
    <property type="match status" value="1"/>
</dbReference>
<gene>
    <name evidence="2" type="ORF">DP131_06255</name>
</gene>
<evidence type="ECO:0000313" key="2">
    <source>
        <dbReference type="EMBL" id="RXI57039.1"/>
    </source>
</evidence>
<feature type="transmembrane region" description="Helical" evidence="1">
    <location>
        <begin position="239"/>
        <end position="260"/>
    </location>
</feature>
<organism evidence="2 3">
    <name type="scientific">Clostridium tetani</name>
    <dbReference type="NCBI Taxonomy" id="1513"/>
    <lineage>
        <taxon>Bacteria</taxon>
        <taxon>Bacillati</taxon>
        <taxon>Bacillota</taxon>
        <taxon>Clostridia</taxon>
        <taxon>Eubacteriales</taxon>
        <taxon>Clostridiaceae</taxon>
        <taxon>Clostridium</taxon>
    </lineage>
</organism>
<keyword evidence="1" id="KW-0812">Transmembrane</keyword>
<dbReference type="Proteomes" id="UP000290273">
    <property type="component" value="Unassembled WGS sequence"/>
</dbReference>
<sequence>MIIRLLKNEIIKMIHSKKNYVLISCLTFMILAIVYIIFMNQKNIIADMPQIRKLNPQLKNDILNMNSVIFLRQFCTEFVFRPVVPYFIFFMVVVSVELFGEDFFSGNMKFFINIDKKRINLFIAKVLSLFVYSLFIVILNIVLGFIISSIFFNVSFNGLFRIILIYLSSIIPVVSFALIIGLISMYVQNKKLSLVIGIGSSIFLTVADRLTLTSKFSPIGILGIMDKIRPMNIQFNNLLWSNITSLIYLIVFYFIGIYIFRNKEFNY</sequence>
<proteinExistence type="predicted"/>
<reference evidence="2 3" key="1">
    <citation type="submission" date="2018-06" db="EMBL/GenBank/DDBJ databases">
        <title>Genome conservation of Clostridium tetani.</title>
        <authorList>
            <person name="Bruggemann H."/>
            <person name="Popoff M.R."/>
        </authorList>
    </citation>
    <scope>NUCLEOTIDE SEQUENCE [LARGE SCALE GENOMIC DNA]</scope>
    <source>
        <strain evidence="2 3">63.05</strain>
    </source>
</reference>
<keyword evidence="1" id="KW-1133">Transmembrane helix</keyword>
<keyword evidence="1" id="KW-0472">Membrane</keyword>
<feature type="transmembrane region" description="Helical" evidence="1">
    <location>
        <begin position="121"/>
        <end position="152"/>
    </location>
</feature>
<dbReference type="EMBL" id="QMAU01000026">
    <property type="protein sequence ID" value="RXI57039.1"/>
    <property type="molecule type" value="Genomic_DNA"/>
</dbReference>
<accession>A0ABY0EQV1</accession>
<dbReference type="PANTHER" id="PTHR37305:SF1">
    <property type="entry name" value="MEMBRANE PROTEIN"/>
    <property type="match status" value="1"/>
</dbReference>
<evidence type="ECO:0000256" key="1">
    <source>
        <dbReference type="SAM" id="Phobius"/>
    </source>
</evidence>
<comment type="caution">
    <text evidence="2">The sequence shown here is derived from an EMBL/GenBank/DDBJ whole genome shotgun (WGS) entry which is preliminary data.</text>
</comment>
<feature type="transmembrane region" description="Helical" evidence="1">
    <location>
        <begin position="158"/>
        <end position="180"/>
    </location>
</feature>
<dbReference type="RefSeq" id="WP_039262217.1">
    <property type="nucleotide sequence ID" value="NZ_CASHSX010000017.1"/>
</dbReference>
<name>A0ABY0EQV1_CLOTA</name>
<protein>
    <submittedName>
        <fullName evidence="2">ABC transporter permease</fullName>
    </submittedName>
</protein>
<feature type="transmembrane region" description="Helical" evidence="1">
    <location>
        <begin position="83"/>
        <end position="100"/>
    </location>
</feature>